<evidence type="ECO:0000313" key="2">
    <source>
        <dbReference type="Proteomes" id="UP001286313"/>
    </source>
</evidence>
<dbReference type="Proteomes" id="UP001286313">
    <property type="component" value="Unassembled WGS sequence"/>
</dbReference>
<gene>
    <name evidence="1" type="ORF">Pcinc_006190</name>
</gene>
<dbReference type="AlphaFoldDB" id="A0AAE1KZT4"/>
<sequence length="152" mass="17936">MNTCRELKEHFDVDPDLFLKVITGDESWCYGYDLETKPQSSQWKYPMLPRLKRTRQVKSNVKMMLICFFNVKGIVHEEFVLPGQTVNQTFYLAVLKRYARRSETKTPRPVANWRVVKRQCASSHRLECETVSDQKLHDPTYPPTLFARFCSL</sequence>
<dbReference type="EMBL" id="JAWQEG010000461">
    <property type="protein sequence ID" value="KAK3889822.1"/>
    <property type="molecule type" value="Genomic_DNA"/>
</dbReference>
<dbReference type="Pfam" id="PF01359">
    <property type="entry name" value="Transposase_1"/>
    <property type="match status" value="1"/>
</dbReference>
<dbReference type="GO" id="GO:0003676">
    <property type="term" value="F:nucleic acid binding"/>
    <property type="evidence" value="ECO:0007669"/>
    <property type="project" value="InterPro"/>
</dbReference>
<protein>
    <recommendedName>
        <fullName evidence="3">Mariner Mos1 transposase</fullName>
    </recommendedName>
</protein>
<dbReference type="PANTHER" id="PTHR46060">
    <property type="entry name" value="MARINER MOS1 TRANSPOSASE-LIKE PROTEIN"/>
    <property type="match status" value="1"/>
</dbReference>
<comment type="caution">
    <text evidence="1">The sequence shown here is derived from an EMBL/GenBank/DDBJ whole genome shotgun (WGS) entry which is preliminary data.</text>
</comment>
<keyword evidence="2" id="KW-1185">Reference proteome</keyword>
<dbReference type="PANTHER" id="PTHR46060:SF1">
    <property type="entry name" value="MARINER MOS1 TRANSPOSASE-LIKE PROTEIN"/>
    <property type="match status" value="1"/>
</dbReference>
<accession>A0AAE1KZT4</accession>
<evidence type="ECO:0008006" key="3">
    <source>
        <dbReference type="Google" id="ProtNLM"/>
    </source>
</evidence>
<name>A0AAE1KZT4_PETCI</name>
<organism evidence="1 2">
    <name type="scientific">Petrolisthes cinctipes</name>
    <name type="common">Flat porcelain crab</name>
    <dbReference type="NCBI Taxonomy" id="88211"/>
    <lineage>
        <taxon>Eukaryota</taxon>
        <taxon>Metazoa</taxon>
        <taxon>Ecdysozoa</taxon>
        <taxon>Arthropoda</taxon>
        <taxon>Crustacea</taxon>
        <taxon>Multicrustacea</taxon>
        <taxon>Malacostraca</taxon>
        <taxon>Eumalacostraca</taxon>
        <taxon>Eucarida</taxon>
        <taxon>Decapoda</taxon>
        <taxon>Pleocyemata</taxon>
        <taxon>Anomura</taxon>
        <taxon>Galatheoidea</taxon>
        <taxon>Porcellanidae</taxon>
        <taxon>Petrolisthes</taxon>
    </lineage>
</organism>
<dbReference type="InterPro" id="IPR052709">
    <property type="entry name" value="Transposase-MT_Hybrid"/>
</dbReference>
<dbReference type="InterPro" id="IPR001888">
    <property type="entry name" value="Transposase_1"/>
</dbReference>
<reference evidence="1" key="1">
    <citation type="submission" date="2023-10" db="EMBL/GenBank/DDBJ databases">
        <title>Genome assemblies of two species of porcelain crab, Petrolisthes cinctipes and Petrolisthes manimaculis (Anomura: Porcellanidae).</title>
        <authorList>
            <person name="Angst P."/>
        </authorList>
    </citation>
    <scope>NUCLEOTIDE SEQUENCE</scope>
    <source>
        <strain evidence="1">PB745_01</strain>
        <tissue evidence="1">Gill</tissue>
    </source>
</reference>
<dbReference type="Gene3D" id="3.30.420.10">
    <property type="entry name" value="Ribonuclease H-like superfamily/Ribonuclease H"/>
    <property type="match status" value="1"/>
</dbReference>
<evidence type="ECO:0000313" key="1">
    <source>
        <dbReference type="EMBL" id="KAK3889822.1"/>
    </source>
</evidence>
<proteinExistence type="predicted"/>
<dbReference type="InterPro" id="IPR036397">
    <property type="entry name" value="RNaseH_sf"/>
</dbReference>